<comment type="pathway">
    <text evidence="18">Nucleotide-sugar biosynthesis; UDP-N-acetyl-alpha-D-glucosamine biosynthesis; UDP-N-acetyl-alpha-D-glucosamine from N-acetyl-alpha-D-glucosamine 1-phosphate: step 1/1.</text>
</comment>
<dbReference type="PANTHER" id="PTHR43584">
    <property type="entry name" value="NUCLEOTIDYL TRANSFERASE"/>
    <property type="match status" value="1"/>
</dbReference>
<comment type="similarity">
    <text evidence="2 18">In the C-terminal section; belongs to the transferase hexapeptide repeat family.</text>
</comment>
<gene>
    <name evidence="18 21" type="primary">glmU</name>
    <name evidence="21" type="ORF">GCM10007907_09410</name>
</gene>
<comment type="cofactor">
    <cofactor evidence="18">
        <name>Mg(2+)</name>
        <dbReference type="ChEBI" id="CHEBI:18420"/>
    </cofactor>
    <text evidence="18">Binds 1 Mg(2+) ion per subunit.</text>
</comment>
<dbReference type="InterPro" id="IPR050065">
    <property type="entry name" value="GlmU-like"/>
</dbReference>
<dbReference type="InterPro" id="IPR011004">
    <property type="entry name" value="Trimer_LpxA-like_sf"/>
</dbReference>
<dbReference type="PANTHER" id="PTHR43584:SF3">
    <property type="entry name" value="BIFUNCTIONAL PROTEIN GLMU"/>
    <property type="match status" value="1"/>
</dbReference>
<feature type="active site" description="Proton acceptor" evidence="18">
    <location>
        <position position="361"/>
    </location>
</feature>
<evidence type="ECO:0000256" key="7">
    <source>
        <dbReference type="ARBA" id="ARBA00022723"/>
    </source>
</evidence>
<dbReference type="SUPFAM" id="SSF51161">
    <property type="entry name" value="Trimeric LpxA-like enzymes"/>
    <property type="match status" value="1"/>
</dbReference>
<keyword evidence="11 18" id="KW-0573">Peptidoglycan synthesis</keyword>
<feature type="binding site" evidence="18">
    <location>
        <position position="74"/>
    </location>
    <ligand>
        <name>UDP-N-acetyl-alpha-D-glucosamine</name>
        <dbReference type="ChEBI" id="CHEBI:57705"/>
    </ligand>
</feature>
<feature type="binding site" evidence="18">
    <location>
        <begin position="384"/>
        <end position="385"/>
    </location>
    <ligand>
        <name>acetyl-CoA</name>
        <dbReference type="ChEBI" id="CHEBI:57288"/>
    </ligand>
</feature>
<keyword evidence="4 18" id="KW-0963">Cytoplasm</keyword>
<accession>A0ABQ5YFQ4</accession>
<evidence type="ECO:0000313" key="21">
    <source>
        <dbReference type="EMBL" id="GLR12151.1"/>
    </source>
</evidence>
<comment type="pathway">
    <text evidence="18">Nucleotide-sugar biosynthesis; UDP-N-acetyl-alpha-D-glucosamine biosynthesis; N-acetyl-alpha-D-glucosamine 1-phosphate from alpha-D-glucosamine 6-phosphate (route II): step 2/2.</text>
</comment>
<comment type="catalytic activity">
    <reaction evidence="15 18">
        <text>alpha-D-glucosamine 1-phosphate + acetyl-CoA = N-acetyl-alpha-D-glucosamine 1-phosphate + CoA + H(+)</text>
        <dbReference type="Rhea" id="RHEA:13725"/>
        <dbReference type="ChEBI" id="CHEBI:15378"/>
        <dbReference type="ChEBI" id="CHEBI:57287"/>
        <dbReference type="ChEBI" id="CHEBI:57288"/>
        <dbReference type="ChEBI" id="CHEBI:57776"/>
        <dbReference type="ChEBI" id="CHEBI:58516"/>
        <dbReference type="EC" id="2.3.1.157"/>
    </reaction>
</comment>
<comment type="function">
    <text evidence="17 18">Catalyzes the last two sequential reactions in the de novo biosynthetic pathway for UDP-N-acetylglucosamine (UDP-GlcNAc). The C-terminal domain catalyzes the transfer of acetyl group from acetyl coenzyme A to glucosamine-1-phosphate (GlcN-1-P) to produce N-acetylglucosamine-1-phosphate (GlcNAc-1-P), which is converted into UDP-GlcNAc by the transfer of uridine 5-monophosphate (from uridine 5-triphosphate), a reaction catalyzed by the N-terminal domain.</text>
</comment>
<evidence type="ECO:0000256" key="2">
    <source>
        <dbReference type="ARBA" id="ARBA00007707"/>
    </source>
</evidence>
<feature type="region of interest" description="N-acetyltransferase" evidence="18">
    <location>
        <begin position="249"/>
        <end position="455"/>
    </location>
</feature>
<feature type="binding site" evidence="18">
    <location>
        <position position="102"/>
    </location>
    <ligand>
        <name>Mg(2+)</name>
        <dbReference type="ChEBI" id="CHEBI:18420"/>
    </ligand>
</feature>
<evidence type="ECO:0000256" key="17">
    <source>
        <dbReference type="ARBA" id="ARBA00049628"/>
    </source>
</evidence>
<evidence type="ECO:0000256" key="8">
    <source>
        <dbReference type="ARBA" id="ARBA00022737"/>
    </source>
</evidence>
<proteinExistence type="inferred from homology"/>
<feature type="domain" description="Mannose-1-phosphate guanyltransferase C-terminal" evidence="20">
    <location>
        <begin position="262"/>
        <end position="351"/>
    </location>
</feature>
<evidence type="ECO:0000256" key="3">
    <source>
        <dbReference type="ARBA" id="ARBA00007947"/>
    </source>
</evidence>
<keyword evidence="9 18" id="KW-0460">Magnesium</keyword>
<keyword evidence="12 18" id="KW-0511">Multifunctional enzyme</keyword>
<evidence type="ECO:0000256" key="12">
    <source>
        <dbReference type="ARBA" id="ARBA00023268"/>
    </source>
</evidence>
<dbReference type="EMBL" id="BSOG01000001">
    <property type="protein sequence ID" value="GLR12151.1"/>
    <property type="molecule type" value="Genomic_DNA"/>
</dbReference>
<evidence type="ECO:0000259" key="20">
    <source>
        <dbReference type="Pfam" id="PF25087"/>
    </source>
</evidence>
<dbReference type="EC" id="2.3.1.157" evidence="18"/>
<evidence type="ECO:0000256" key="5">
    <source>
        <dbReference type="ARBA" id="ARBA00022679"/>
    </source>
</evidence>
<dbReference type="InterPro" id="IPR025877">
    <property type="entry name" value="MobA-like_NTP_Trfase"/>
</dbReference>
<dbReference type="Gene3D" id="3.90.550.10">
    <property type="entry name" value="Spore Coat Polysaccharide Biosynthesis Protein SpsA, Chain A"/>
    <property type="match status" value="1"/>
</dbReference>
<comment type="subunit">
    <text evidence="18">Homotrimer.</text>
</comment>
<comment type="subcellular location">
    <subcellularLocation>
        <location evidence="1 18">Cytoplasm</location>
    </subcellularLocation>
</comment>
<feature type="binding site" evidence="18">
    <location>
        <begin position="8"/>
        <end position="11"/>
    </location>
    <ligand>
        <name>UDP-N-acetyl-alpha-D-glucosamine</name>
        <dbReference type="ChEBI" id="CHEBI:57705"/>
    </ligand>
</feature>
<dbReference type="InterPro" id="IPR056729">
    <property type="entry name" value="GMPPB_C"/>
</dbReference>
<keyword evidence="10 18" id="KW-0133">Cell shape</keyword>
<feature type="binding site" evidence="18">
    <location>
        <position position="378"/>
    </location>
    <ligand>
        <name>acetyl-CoA</name>
        <dbReference type="ChEBI" id="CHEBI:57288"/>
    </ligand>
</feature>
<dbReference type="HAMAP" id="MF_01631">
    <property type="entry name" value="GlmU"/>
    <property type="match status" value="1"/>
</dbReference>
<feature type="binding site" evidence="18">
    <location>
        <position position="421"/>
    </location>
    <ligand>
        <name>acetyl-CoA</name>
        <dbReference type="ChEBI" id="CHEBI:57288"/>
    </ligand>
</feature>
<dbReference type="SUPFAM" id="SSF53448">
    <property type="entry name" value="Nucleotide-diphospho-sugar transferases"/>
    <property type="match status" value="1"/>
</dbReference>
<feature type="binding site" evidence="18">
    <location>
        <position position="225"/>
    </location>
    <ligand>
        <name>UDP-N-acetyl-alpha-D-glucosamine</name>
        <dbReference type="ChEBI" id="CHEBI:57705"/>
    </ligand>
</feature>
<keyword evidence="8 18" id="KW-0677">Repeat</keyword>
<feature type="binding site" evidence="18">
    <location>
        <position position="22"/>
    </location>
    <ligand>
        <name>UDP-N-acetyl-alpha-D-glucosamine</name>
        <dbReference type="ChEBI" id="CHEBI:57705"/>
    </ligand>
</feature>
<dbReference type="EC" id="2.7.7.23" evidence="18"/>
<feature type="region of interest" description="Pyrophosphorylase" evidence="18">
    <location>
        <begin position="1"/>
        <end position="227"/>
    </location>
</feature>
<feature type="binding site" evidence="18">
    <location>
        <position position="225"/>
    </location>
    <ligand>
        <name>Mg(2+)</name>
        <dbReference type="ChEBI" id="CHEBI:18420"/>
    </ligand>
</feature>
<evidence type="ECO:0000256" key="10">
    <source>
        <dbReference type="ARBA" id="ARBA00022960"/>
    </source>
</evidence>
<keyword evidence="6 18" id="KW-0548">Nucleotidyltransferase</keyword>
<evidence type="ECO:0000256" key="9">
    <source>
        <dbReference type="ARBA" id="ARBA00022842"/>
    </source>
</evidence>
<keyword evidence="14 18" id="KW-0961">Cell wall biogenesis/degradation</keyword>
<feature type="binding site" evidence="18">
    <location>
        <begin position="100"/>
        <end position="102"/>
    </location>
    <ligand>
        <name>UDP-N-acetyl-alpha-D-glucosamine</name>
        <dbReference type="ChEBI" id="CHEBI:57705"/>
    </ligand>
</feature>
<evidence type="ECO:0000256" key="18">
    <source>
        <dbReference type="HAMAP-Rule" id="MF_01631"/>
    </source>
</evidence>
<dbReference type="Pfam" id="PF12804">
    <property type="entry name" value="NTP_transf_3"/>
    <property type="match status" value="1"/>
</dbReference>
<keyword evidence="5 18" id="KW-0808">Transferase</keyword>
<feature type="binding site" evidence="18">
    <location>
        <position position="137"/>
    </location>
    <ligand>
        <name>UDP-N-acetyl-alpha-D-glucosamine</name>
        <dbReference type="ChEBI" id="CHEBI:57705"/>
    </ligand>
</feature>
<evidence type="ECO:0000256" key="6">
    <source>
        <dbReference type="ARBA" id="ARBA00022695"/>
    </source>
</evidence>
<evidence type="ECO:0000256" key="4">
    <source>
        <dbReference type="ARBA" id="ARBA00022490"/>
    </source>
</evidence>
<evidence type="ECO:0000256" key="14">
    <source>
        <dbReference type="ARBA" id="ARBA00023316"/>
    </source>
</evidence>
<dbReference type="RefSeq" id="WP_284195288.1">
    <property type="nucleotide sequence ID" value="NZ_BSOG01000001.1"/>
</dbReference>
<evidence type="ECO:0000256" key="11">
    <source>
        <dbReference type="ARBA" id="ARBA00022984"/>
    </source>
</evidence>
<feature type="domain" description="MobA-like NTP transferase" evidence="19">
    <location>
        <begin position="5"/>
        <end position="129"/>
    </location>
</feature>
<feature type="binding site" evidence="18">
    <location>
        <position position="167"/>
    </location>
    <ligand>
        <name>UDP-N-acetyl-alpha-D-glucosamine</name>
        <dbReference type="ChEBI" id="CHEBI:57705"/>
    </ligand>
</feature>
<dbReference type="Gene3D" id="2.160.10.10">
    <property type="entry name" value="Hexapeptide repeat proteins"/>
    <property type="match status" value="1"/>
</dbReference>
<name>A0ABQ5YFQ4_9NEIS</name>
<sequence length="455" mass="47827">MSLNVIILAAGQGKRMNSKLPKVLQPLAGKPMLGHVLDAGRALAAERLVVVYGHGGEQVQAAFQGQVDVRWAHQAQQLGTGHAVAQALPECSEGVALILYGDCPLITPATLQGLLAAAGSDKLAVLTAIMDNPSGYGRIVRNEAGQVVSIVEQKDASPAQLAIREINTGFIAAPLARLREWLPQLKNANAQGEYYLTDVIAMAVANGVEVAGLVAADAWEAAGVNDKRQLAELERVYQRQQADKLLAAGVTLIDPARFDLRGTVSHGQDVEIDINVVLEGQIRLGDGVKLGPNVYLKNVTLGDGVIVKANTVIEDSTVGAGSDIGPFARIRPDSVLGEKVHIGNFVELKKARLGNGTKAGHLAYLGDAVIGERVNVSAGVITCNYDGANKFVTTIGDDAFIGTDSQLVAPVTIAERAYIAAGSTITLDAPADALTICRARGQKSLPGWKRPSKNK</sequence>
<keyword evidence="22" id="KW-1185">Reference proteome</keyword>
<dbReference type="Pfam" id="PF00132">
    <property type="entry name" value="Hexapep"/>
    <property type="match status" value="1"/>
</dbReference>
<feature type="binding site" evidence="18">
    <location>
        <position position="331"/>
    </location>
    <ligand>
        <name>UDP-N-acetyl-alpha-D-glucosamine</name>
        <dbReference type="ChEBI" id="CHEBI:57705"/>
    </ligand>
</feature>
<feature type="binding site" evidence="18">
    <location>
        <position position="349"/>
    </location>
    <ligand>
        <name>UDP-N-acetyl-alpha-D-glucosamine</name>
        <dbReference type="ChEBI" id="CHEBI:57705"/>
    </ligand>
</feature>
<dbReference type="InterPro" id="IPR029044">
    <property type="entry name" value="Nucleotide-diphossugar_trans"/>
</dbReference>
<protein>
    <recommendedName>
        <fullName evidence="18">Bifunctional protein GlmU</fullName>
    </recommendedName>
    <domain>
        <recommendedName>
            <fullName evidence="18">UDP-N-acetylglucosamine pyrophosphorylase</fullName>
            <ecNumber evidence="18">2.7.7.23</ecNumber>
        </recommendedName>
        <alternativeName>
            <fullName evidence="18">N-acetylglucosamine-1-phosphate uridyltransferase</fullName>
        </alternativeName>
    </domain>
    <domain>
        <recommendedName>
            <fullName evidence="18">Glucosamine-1-phosphate N-acetyltransferase</fullName>
            <ecNumber evidence="18">2.3.1.157</ecNumber>
        </recommendedName>
    </domain>
</protein>
<comment type="catalytic activity">
    <reaction evidence="16 18">
        <text>N-acetyl-alpha-D-glucosamine 1-phosphate + UTP + H(+) = UDP-N-acetyl-alpha-D-glucosamine + diphosphate</text>
        <dbReference type="Rhea" id="RHEA:13509"/>
        <dbReference type="ChEBI" id="CHEBI:15378"/>
        <dbReference type="ChEBI" id="CHEBI:33019"/>
        <dbReference type="ChEBI" id="CHEBI:46398"/>
        <dbReference type="ChEBI" id="CHEBI:57705"/>
        <dbReference type="ChEBI" id="CHEBI:57776"/>
        <dbReference type="EC" id="2.7.7.23"/>
    </reaction>
</comment>
<comment type="caution">
    <text evidence="18">Lacks conserved residue(s) required for the propagation of feature annotation.</text>
</comment>
<keyword evidence="13 18" id="KW-0012">Acyltransferase</keyword>
<feature type="binding site" evidence="18">
    <location>
        <position position="438"/>
    </location>
    <ligand>
        <name>acetyl-CoA</name>
        <dbReference type="ChEBI" id="CHEBI:57288"/>
    </ligand>
</feature>
<dbReference type="CDD" id="cd02540">
    <property type="entry name" value="GT2_GlmU_N_bac"/>
    <property type="match status" value="1"/>
</dbReference>
<feature type="binding site" evidence="18">
    <location>
        <begin position="79"/>
        <end position="80"/>
    </location>
    <ligand>
        <name>UDP-N-acetyl-alpha-D-glucosamine</name>
        <dbReference type="ChEBI" id="CHEBI:57705"/>
    </ligand>
</feature>
<dbReference type="CDD" id="cd03353">
    <property type="entry name" value="LbH_GlmU_C"/>
    <property type="match status" value="1"/>
</dbReference>
<reference evidence="22" key="1">
    <citation type="journal article" date="2019" name="Int. J. Syst. Evol. Microbiol.">
        <title>The Global Catalogue of Microorganisms (GCM) 10K type strain sequencing project: providing services to taxonomists for standard genome sequencing and annotation.</title>
        <authorList>
            <consortium name="The Broad Institute Genomics Platform"/>
            <consortium name="The Broad Institute Genome Sequencing Center for Infectious Disease"/>
            <person name="Wu L."/>
            <person name="Ma J."/>
        </authorList>
    </citation>
    <scope>NUCLEOTIDE SEQUENCE [LARGE SCALE GENOMIC DNA]</scope>
    <source>
        <strain evidence="22">NBRC 110044</strain>
    </source>
</reference>
<evidence type="ECO:0000256" key="1">
    <source>
        <dbReference type="ARBA" id="ARBA00004496"/>
    </source>
</evidence>
<evidence type="ECO:0000256" key="15">
    <source>
        <dbReference type="ARBA" id="ARBA00048247"/>
    </source>
</evidence>
<dbReference type="NCBIfam" id="TIGR01173">
    <property type="entry name" value="glmU"/>
    <property type="match status" value="1"/>
</dbReference>
<dbReference type="InterPro" id="IPR038009">
    <property type="entry name" value="GlmU_C_LbH"/>
</dbReference>
<evidence type="ECO:0000259" key="19">
    <source>
        <dbReference type="Pfam" id="PF12804"/>
    </source>
</evidence>
<organism evidence="21 22">
    <name type="scientific">Chitinimonas prasina</name>
    <dbReference type="NCBI Taxonomy" id="1434937"/>
    <lineage>
        <taxon>Bacteria</taxon>
        <taxon>Pseudomonadati</taxon>
        <taxon>Pseudomonadota</taxon>
        <taxon>Betaproteobacteria</taxon>
        <taxon>Neisseriales</taxon>
        <taxon>Chitinibacteraceae</taxon>
        <taxon>Chitinimonas</taxon>
    </lineage>
</organism>
<comment type="pathway">
    <text evidence="18">Bacterial outer membrane biogenesis; LPS lipid A biosynthesis.</text>
</comment>
<dbReference type="InterPro" id="IPR001451">
    <property type="entry name" value="Hexapep"/>
</dbReference>
<comment type="caution">
    <text evidence="21">The sequence shown here is derived from an EMBL/GenBank/DDBJ whole genome shotgun (WGS) entry which is preliminary data.</text>
</comment>
<evidence type="ECO:0000256" key="16">
    <source>
        <dbReference type="ARBA" id="ARBA00048493"/>
    </source>
</evidence>
<feature type="binding site" evidence="18">
    <location>
        <position position="375"/>
    </location>
    <ligand>
        <name>UDP-N-acetyl-alpha-D-glucosamine</name>
        <dbReference type="ChEBI" id="CHEBI:57705"/>
    </ligand>
</feature>
<keyword evidence="7 18" id="KW-0479">Metal-binding</keyword>
<dbReference type="InterPro" id="IPR005882">
    <property type="entry name" value="Bifunctional_GlmU"/>
</dbReference>
<evidence type="ECO:0000313" key="22">
    <source>
        <dbReference type="Proteomes" id="UP001156706"/>
    </source>
</evidence>
<comment type="similarity">
    <text evidence="3 18">In the N-terminal section; belongs to the N-acetylglucosamine-1-phosphate uridyltransferase family.</text>
</comment>
<feature type="binding site" evidence="18">
    <location>
        <position position="364"/>
    </location>
    <ligand>
        <name>UDP-N-acetyl-alpha-D-glucosamine</name>
        <dbReference type="ChEBI" id="CHEBI:57705"/>
    </ligand>
</feature>
<feature type="region of interest" description="Linker" evidence="18">
    <location>
        <begin position="228"/>
        <end position="248"/>
    </location>
</feature>
<feature type="binding site" evidence="18">
    <location>
        <position position="152"/>
    </location>
    <ligand>
        <name>UDP-N-acetyl-alpha-D-glucosamine</name>
        <dbReference type="ChEBI" id="CHEBI:57705"/>
    </ligand>
</feature>
<dbReference type="Pfam" id="PF25087">
    <property type="entry name" value="GMPPB_C"/>
    <property type="match status" value="1"/>
</dbReference>
<evidence type="ECO:0000256" key="13">
    <source>
        <dbReference type="ARBA" id="ARBA00023315"/>
    </source>
</evidence>
<dbReference type="Proteomes" id="UP001156706">
    <property type="component" value="Unassembled WGS sequence"/>
</dbReference>